<sequence>MSSSLRTPFPRGADAGRGWSGSQPRLSSGLPRHLRKGGRPKSGHSFTRAQCYEHESVRFAARIEIGVKQEKEAYQGPR</sequence>
<evidence type="ECO:0000313" key="3">
    <source>
        <dbReference type="Proteomes" id="UP001314170"/>
    </source>
</evidence>
<evidence type="ECO:0000313" key="2">
    <source>
        <dbReference type="EMBL" id="CAK7328633.1"/>
    </source>
</evidence>
<organism evidence="2 3">
    <name type="scientific">Dovyalis caffra</name>
    <dbReference type="NCBI Taxonomy" id="77055"/>
    <lineage>
        <taxon>Eukaryota</taxon>
        <taxon>Viridiplantae</taxon>
        <taxon>Streptophyta</taxon>
        <taxon>Embryophyta</taxon>
        <taxon>Tracheophyta</taxon>
        <taxon>Spermatophyta</taxon>
        <taxon>Magnoliopsida</taxon>
        <taxon>eudicotyledons</taxon>
        <taxon>Gunneridae</taxon>
        <taxon>Pentapetalae</taxon>
        <taxon>rosids</taxon>
        <taxon>fabids</taxon>
        <taxon>Malpighiales</taxon>
        <taxon>Salicaceae</taxon>
        <taxon>Flacourtieae</taxon>
        <taxon>Dovyalis</taxon>
    </lineage>
</organism>
<protein>
    <submittedName>
        <fullName evidence="2">Uncharacterized protein</fullName>
    </submittedName>
</protein>
<reference evidence="2 3" key="1">
    <citation type="submission" date="2024-01" db="EMBL/GenBank/DDBJ databases">
        <authorList>
            <person name="Waweru B."/>
        </authorList>
    </citation>
    <scope>NUCLEOTIDE SEQUENCE [LARGE SCALE GENOMIC DNA]</scope>
</reference>
<dbReference type="Proteomes" id="UP001314170">
    <property type="component" value="Unassembled WGS sequence"/>
</dbReference>
<dbReference type="EMBL" id="CAWUPB010000903">
    <property type="protein sequence ID" value="CAK7328633.1"/>
    <property type="molecule type" value="Genomic_DNA"/>
</dbReference>
<evidence type="ECO:0000256" key="1">
    <source>
        <dbReference type="SAM" id="MobiDB-lite"/>
    </source>
</evidence>
<dbReference type="AlphaFoldDB" id="A0AAV1R3Y8"/>
<feature type="compositionally biased region" description="Basic residues" evidence="1">
    <location>
        <begin position="32"/>
        <end position="42"/>
    </location>
</feature>
<name>A0AAV1R3Y8_9ROSI</name>
<gene>
    <name evidence="2" type="ORF">DCAF_LOCUS6360</name>
</gene>
<proteinExistence type="predicted"/>
<accession>A0AAV1R3Y8</accession>
<feature type="region of interest" description="Disordered" evidence="1">
    <location>
        <begin position="1"/>
        <end position="47"/>
    </location>
</feature>
<keyword evidence="3" id="KW-1185">Reference proteome</keyword>
<comment type="caution">
    <text evidence="2">The sequence shown here is derived from an EMBL/GenBank/DDBJ whole genome shotgun (WGS) entry which is preliminary data.</text>
</comment>